<evidence type="ECO:0000256" key="2">
    <source>
        <dbReference type="ARBA" id="ARBA00022692"/>
    </source>
</evidence>
<dbReference type="InterPro" id="IPR055272">
    <property type="entry name" value="POPDC1-3_dom"/>
</dbReference>
<evidence type="ECO:0000259" key="6">
    <source>
        <dbReference type="Pfam" id="PF04831"/>
    </source>
</evidence>
<feature type="domain" description="POPDC1-3" evidence="6">
    <location>
        <begin position="19"/>
        <end position="132"/>
    </location>
</feature>
<feature type="transmembrane region" description="Helical" evidence="5">
    <location>
        <begin position="49"/>
        <end position="66"/>
    </location>
</feature>
<evidence type="ECO:0000313" key="8">
    <source>
        <dbReference type="RefSeq" id="XP_022234952.1"/>
    </source>
</evidence>
<keyword evidence="7" id="KW-1185">Reference proteome</keyword>
<sequence length="159" mass="18618">MVAMGNVKEDLTCSSWQQTQHVLFQLANLCFCLSYLVPNSRRGILTMHLLLIIGFLMFSTWSWNTLCAPDIFLWNFIFMLLNMGHVLYIIYKMHPVLFTEELEAIYRNMFLPFKISRQLFRKLVDTQYAQIISLRPGDTYAVQNLTRTDRLGLLITGKL</sequence>
<dbReference type="PANTHER" id="PTHR12101">
    <property type="entry name" value="POPEYE DOMAIN CONTAINING PROTEIN"/>
    <property type="match status" value="1"/>
</dbReference>
<keyword evidence="2 5" id="KW-0812">Transmembrane</keyword>
<feature type="transmembrane region" description="Helical" evidence="5">
    <location>
        <begin position="20"/>
        <end position="37"/>
    </location>
</feature>
<keyword evidence="3 5" id="KW-1133">Transmembrane helix</keyword>
<dbReference type="GeneID" id="111083036"/>
<dbReference type="PANTHER" id="PTHR12101:SF30">
    <property type="entry name" value="POPEYE DOMAIN-CONTAINING PROTEIN 3-LIKE PROTEIN"/>
    <property type="match status" value="1"/>
</dbReference>
<gene>
    <name evidence="8" type="primary">LOC111083036</name>
</gene>
<dbReference type="Proteomes" id="UP000694941">
    <property type="component" value="Unplaced"/>
</dbReference>
<reference evidence="8" key="1">
    <citation type="submission" date="2025-08" db="UniProtKB">
        <authorList>
            <consortium name="RefSeq"/>
        </authorList>
    </citation>
    <scope>IDENTIFICATION</scope>
    <source>
        <tissue evidence="8">Muscle</tissue>
    </source>
</reference>
<proteinExistence type="predicted"/>
<dbReference type="RefSeq" id="XP_022234952.1">
    <property type="nucleotide sequence ID" value="XM_022379244.1"/>
</dbReference>
<evidence type="ECO:0000256" key="4">
    <source>
        <dbReference type="ARBA" id="ARBA00023136"/>
    </source>
</evidence>
<organism evidence="7 8">
    <name type="scientific">Limulus polyphemus</name>
    <name type="common">Atlantic horseshoe crab</name>
    <dbReference type="NCBI Taxonomy" id="6850"/>
    <lineage>
        <taxon>Eukaryota</taxon>
        <taxon>Metazoa</taxon>
        <taxon>Ecdysozoa</taxon>
        <taxon>Arthropoda</taxon>
        <taxon>Chelicerata</taxon>
        <taxon>Merostomata</taxon>
        <taxon>Xiphosura</taxon>
        <taxon>Limulidae</taxon>
        <taxon>Limulus</taxon>
    </lineage>
</organism>
<accession>A0ABM1RU97</accession>
<evidence type="ECO:0000256" key="1">
    <source>
        <dbReference type="ARBA" id="ARBA00004141"/>
    </source>
</evidence>
<keyword evidence="4 5" id="KW-0472">Membrane</keyword>
<evidence type="ECO:0000313" key="7">
    <source>
        <dbReference type="Proteomes" id="UP000694941"/>
    </source>
</evidence>
<evidence type="ECO:0000256" key="3">
    <source>
        <dbReference type="ARBA" id="ARBA00022989"/>
    </source>
</evidence>
<name>A0ABM1RU97_LIMPO</name>
<evidence type="ECO:0000256" key="5">
    <source>
        <dbReference type="SAM" id="Phobius"/>
    </source>
</evidence>
<feature type="transmembrane region" description="Helical" evidence="5">
    <location>
        <begin position="72"/>
        <end position="91"/>
    </location>
</feature>
<dbReference type="InterPro" id="IPR006916">
    <property type="entry name" value="POPDC1-3"/>
</dbReference>
<comment type="subcellular location">
    <subcellularLocation>
        <location evidence="1">Membrane</location>
        <topology evidence="1">Multi-pass membrane protein</topology>
    </subcellularLocation>
</comment>
<feature type="non-terminal residue" evidence="8">
    <location>
        <position position="159"/>
    </location>
</feature>
<dbReference type="Pfam" id="PF04831">
    <property type="entry name" value="POPDC1-3"/>
    <property type="match status" value="1"/>
</dbReference>
<protein>
    <submittedName>
        <fullName evidence="8">Blood vessel epicardial substance-like</fullName>
    </submittedName>
</protein>